<dbReference type="PANTHER" id="PTHR34606">
    <property type="entry name" value="BON DOMAIN-CONTAINING PROTEIN"/>
    <property type="match status" value="1"/>
</dbReference>
<organism evidence="4 5">
    <name type="scientific">Piscinibacter gummiphilus</name>
    <dbReference type="NCBI Taxonomy" id="946333"/>
    <lineage>
        <taxon>Bacteria</taxon>
        <taxon>Pseudomonadati</taxon>
        <taxon>Pseudomonadota</taxon>
        <taxon>Betaproteobacteria</taxon>
        <taxon>Burkholderiales</taxon>
        <taxon>Sphaerotilaceae</taxon>
        <taxon>Piscinibacter</taxon>
    </lineage>
</organism>
<dbReference type="InterPro" id="IPR007055">
    <property type="entry name" value="BON_dom"/>
</dbReference>
<dbReference type="Gene3D" id="3.30.1340.30">
    <property type="match status" value="1"/>
</dbReference>
<evidence type="ECO:0000256" key="1">
    <source>
        <dbReference type="SAM" id="MobiDB-lite"/>
    </source>
</evidence>
<dbReference type="Proteomes" id="UP001303946">
    <property type="component" value="Chromosome"/>
</dbReference>
<accession>A0ABZ0CPU7</accession>
<gene>
    <name evidence="4" type="ORF">RXV79_19080</name>
</gene>
<evidence type="ECO:0000313" key="4">
    <source>
        <dbReference type="EMBL" id="WOB07015.1"/>
    </source>
</evidence>
<dbReference type="InterPro" id="IPR014004">
    <property type="entry name" value="Transpt-assoc_nodulatn_dom_bac"/>
</dbReference>
<feature type="signal peptide" evidence="2">
    <location>
        <begin position="1"/>
        <end position="26"/>
    </location>
</feature>
<proteinExistence type="predicted"/>
<keyword evidence="5" id="KW-1185">Reference proteome</keyword>
<feature type="chain" id="PRO_5045623748" evidence="2">
    <location>
        <begin position="27"/>
        <end position="146"/>
    </location>
</feature>
<dbReference type="SMART" id="SM00749">
    <property type="entry name" value="BON"/>
    <property type="match status" value="1"/>
</dbReference>
<dbReference type="PANTHER" id="PTHR34606:SF15">
    <property type="entry name" value="BON DOMAIN-CONTAINING PROTEIN"/>
    <property type="match status" value="1"/>
</dbReference>
<feature type="compositionally biased region" description="Basic and acidic residues" evidence="1">
    <location>
        <begin position="44"/>
        <end position="60"/>
    </location>
</feature>
<feature type="domain" description="BON" evidence="3">
    <location>
        <begin position="76"/>
        <end position="144"/>
    </location>
</feature>
<dbReference type="RefSeq" id="WP_316699689.1">
    <property type="nucleotide sequence ID" value="NZ_CP136336.1"/>
</dbReference>
<dbReference type="PROSITE" id="PS50914">
    <property type="entry name" value="BON"/>
    <property type="match status" value="1"/>
</dbReference>
<dbReference type="Pfam" id="PF04972">
    <property type="entry name" value="BON"/>
    <property type="match status" value="1"/>
</dbReference>
<reference evidence="4 5" key="1">
    <citation type="submission" date="2023-10" db="EMBL/GenBank/DDBJ databases">
        <title>Bacteria for the degradation of biodegradable plastic PBAT(Polybutylene adipate terephthalate).</title>
        <authorList>
            <person name="Weon H.-Y."/>
            <person name="Yeon J."/>
        </authorList>
    </citation>
    <scope>NUCLEOTIDE SEQUENCE [LARGE SCALE GENOMIC DNA]</scope>
    <source>
        <strain evidence="4 5">SBD 7-3</strain>
    </source>
</reference>
<dbReference type="PROSITE" id="PS51257">
    <property type="entry name" value="PROKAR_LIPOPROTEIN"/>
    <property type="match status" value="1"/>
</dbReference>
<keyword evidence="2" id="KW-0732">Signal</keyword>
<dbReference type="EMBL" id="CP136336">
    <property type="protein sequence ID" value="WOB07015.1"/>
    <property type="molecule type" value="Genomic_DNA"/>
</dbReference>
<dbReference type="InterPro" id="IPR051686">
    <property type="entry name" value="Lipoprotein_DolP"/>
</dbReference>
<feature type="region of interest" description="Disordered" evidence="1">
    <location>
        <begin position="30"/>
        <end position="60"/>
    </location>
</feature>
<evidence type="ECO:0000256" key="2">
    <source>
        <dbReference type="SAM" id="SignalP"/>
    </source>
</evidence>
<evidence type="ECO:0000259" key="3">
    <source>
        <dbReference type="PROSITE" id="PS50914"/>
    </source>
</evidence>
<name>A0ABZ0CPU7_9BURK</name>
<protein>
    <submittedName>
        <fullName evidence="4">BON domain-containing protein</fullName>
    </submittedName>
</protein>
<sequence length="146" mass="15196">MNAFKTTTTVAALAAVFALSACDRNADERTAGERLDGAVANAEQRADEAKSDVRRETAEAKSDIATAANQAGDKMKDAAITTKVNAELARDNDLSAIKINVDTAAGHVVLRGTAPNDAARDRATTIAQRVDGVLSVDNQLTVGQQG</sequence>
<evidence type="ECO:0000313" key="5">
    <source>
        <dbReference type="Proteomes" id="UP001303946"/>
    </source>
</evidence>